<accession>A0ABS8U795</accession>
<evidence type="ECO:0008006" key="3">
    <source>
        <dbReference type="Google" id="ProtNLM"/>
    </source>
</evidence>
<evidence type="ECO:0000313" key="2">
    <source>
        <dbReference type="Proteomes" id="UP001199919"/>
    </source>
</evidence>
<comment type="caution">
    <text evidence="1">The sequence shown here is derived from an EMBL/GenBank/DDBJ whole genome shotgun (WGS) entry which is preliminary data.</text>
</comment>
<reference evidence="1 2" key="1">
    <citation type="submission" date="2021-12" db="EMBL/GenBank/DDBJ databases">
        <title>Mucilaginibacter roseus genome.</title>
        <authorList>
            <person name="Ferreira J.R."/>
            <person name="Newman J.D."/>
        </authorList>
    </citation>
    <scope>NUCLEOTIDE SEQUENCE [LARGE SCALE GENOMIC DNA]</scope>
    <source>
        <strain evidence="1 2">LMG 28454</strain>
    </source>
</reference>
<protein>
    <recommendedName>
        <fullName evidence="3">Endonuclease</fullName>
    </recommendedName>
</protein>
<dbReference type="Proteomes" id="UP001199919">
    <property type="component" value="Unassembled WGS sequence"/>
</dbReference>
<proteinExistence type="predicted"/>
<dbReference type="EMBL" id="JAJPWV010000006">
    <property type="protein sequence ID" value="MCD8742242.1"/>
    <property type="molecule type" value="Genomic_DNA"/>
</dbReference>
<organism evidence="1 2">
    <name type="scientific">Mucilaginibacter roseus</name>
    <dbReference type="NCBI Taxonomy" id="1528868"/>
    <lineage>
        <taxon>Bacteria</taxon>
        <taxon>Pseudomonadati</taxon>
        <taxon>Bacteroidota</taxon>
        <taxon>Sphingobacteriia</taxon>
        <taxon>Sphingobacteriales</taxon>
        <taxon>Sphingobacteriaceae</taxon>
        <taxon>Mucilaginibacter</taxon>
    </lineage>
</organism>
<evidence type="ECO:0000313" key="1">
    <source>
        <dbReference type="EMBL" id="MCD8742242.1"/>
    </source>
</evidence>
<dbReference type="RefSeq" id="WP_232178801.1">
    <property type="nucleotide sequence ID" value="NZ_JAJPWV010000006.1"/>
</dbReference>
<gene>
    <name evidence="1" type="ORF">LT679_16650</name>
</gene>
<name>A0ABS8U795_9SPHI</name>
<sequence>MSKANRYSQIIEAVFFNSYKEGLTEIDFTRIDIENIAALLKVKLPKNIGDILYSFRYRNSLPKNIIDITPKGFEWIIRPAGRGMYKLALTKTTFFKPTDHFSITKIPNATPGIIAKYAMSDEQALLAIIRYNRLLDIFTGLTCYSLQNHLRTTVPSMGQVETDEIYIGIDKRGIHYVIPVQAKGKSDKLGVVQIEQDFAIGASKFPNLICKPIAAQFMVNGDIALFEFERIEEEILVSSEKHYRLVDHKELSFDELNVYKTRNI</sequence>
<keyword evidence="2" id="KW-1185">Reference proteome</keyword>